<feature type="compositionally biased region" description="Low complexity" evidence="1">
    <location>
        <begin position="225"/>
        <end position="234"/>
    </location>
</feature>
<sequence>MTDATNRKLDVGNTGEDRISRDDPLFELSQIIGYSEPEAAADADPDADDGQMDLEDALLRELGDFSASIEGESVGEVEAAVAEVEEAVNAAHGIPETPASAYPEAPVAGYSEAPETEHSEPPAAEYAETPEAEHPGEPAYPDEVEPQYAEAPAPAYSGAPETDYPDAPSSAYPRMPEAPVAEDPRPAAEAESHSADAGSPGTLEAELIDLLGNLGDDAGVEWSNSPAPAQSPSQTETFAQVPASAPVWYDQDEPAAPARDEPAGPVDEDAEILDAFESALNEGLAISFDEGGAEAPAAAHEVAEGDGAAPASASAETDVESTYVSDIEAAVEEIASQAAPPVVETAELPAADIEPMQPLDLPELPDVEDKASMAVDIERELDAALSGYDQFDSMRDAAETAEAKPEAEKQDSGLDLDMGSFETALARDLEFVDHDMSARDDTPAAAPVAGAAVADAIHGEEPRSKRGMMIAAAVGGVAILGAIAAFGLSSDNGVDSGAPVLVKADPEPVKIVPEDPGGKQVPNQDRAVYSEVDGNGETVPTQETLVSTSEEPIDLNAAGAPILPNAVAETAKIEDRLTPDAADDIAESATPVLAPRRVRTVIVKPDGTLVENQPAPEQPVVAAAPEPAPTIPTPDAPVRPIETTTVPAAPDVASSPAPVGTSEAIADSSTTEAATAEQLAAIAEPEVSEPLATQAGEATAPAASEPVRAPVAIPERPSDQPVTIVGGVQQPTRQVASAPAAQAPSPAPAAAAPSQVAPGSYMVQIASQPSAELAQQSAADLARRFANVIGNRQVTIQQAEIEGRGTYHRVRIVANGRQDAVAVCERLKQEGGSCFVAR</sequence>
<feature type="compositionally biased region" description="Low complexity" evidence="1">
    <location>
        <begin position="734"/>
        <end position="753"/>
    </location>
</feature>
<gene>
    <name evidence="3" type="ORF">HTY61_04335</name>
</gene>
<keyword evidence="4" id="KW-1185">Reference proteome</keyword>
<name>A0A6N1VF37_9HYPH</name>
<feature type="compositionally biased region" description="Basic and acidic residues" evidence="1">
    <location>
        <begin position="182"/>
        <end position="194"/>
    </location>
</feature>
<dbReference type="Gene3D" id="3.30.70.1070">
    <property type="entry name" value="Sporulation related repeat"/>
    <property type="match status" value="1"/>
</dbReference>
<dbReference type="AlphaFoldDB" id="A0A6N1VF37"/>
<feature type="region of interest" description="Disordered" evidence="1">
    <location>
        <begin position="91"/>
        <end position="268"/>
    </location>
</feature>
<feature type="compositionally biased region" description="Low complexity" evidence="1">
    <location>
        <begin position="613"/>
        <end position="625"/>
    </location>
</feature>
<dbReference type="RefSeq" id="WP_175275646.1">
    <property type="nucleotide sequence ID" value="NZ_CP054836.1"/>
</dbReference>
<evidence type="ECO:0000313" key="4">
    <source>
        <dbReference type="Proteomes" id="UP000509367"/>
    </source>
</evidence>
<evidence type="ECO:0000313" key="3">
    <source>
        <dbReference type="EMBL" id="QKV17749.1"/>
    </source>
</evidence>
<dbReference type="InterPro" id="IPR036680">
    <property type="entry name" value="SPOR-like_sf"/>
</dbReference>
<feature type="compositionally biased region" description="Low complexity" evidence="1">
    <location>
        <begin position="146"/>
        <end position="156"/>
    </location>
</feature>
<proteinExistence type="predicted"/>
<dbReference type="Pfam" id="PF05036">
    <property type="entry name" value="SPOR"/>
    <property type="match status" value="1"/>
</dbReference>
<dbReference type="KEGG" id="orm:HTY61_04335"/>
<accession>A0A6N1VF37</accession>
<organism evidence="3 4">
    <name type="scientific">Oricola thermophila</name>
    <dbReference type="NCBI Taxonomy" id="2742145"/>
    <lineage>
        <taxon>Bacteria</taxon>
        <taxon>Pseudomonadati</taxon>
        <taxon>Pseudomonadota</taxon>
        <taxon>Alphaproteobacteria</taxon>
        <taxon>Hyphomicrobiales</taxon>
        <taxon>Ahrensiaceae</taxon>
        <taxon>Oricola</taxon>
    </lineage>
</organism>
<evidence type="ECO:0000259" key="2">
    <source>
        <dbReference type="PROSITE" id="PS51724"/>
    </source>
</evidence>
<feature type="compositionally biased region" description="Pro residues" evidence="1">
    <location>
        <begin position="626"/>
        <end position="637"/>
    </location>
</feature>
<feature type="region of interest" description="Disordered" evidence="1">
    <location>
        <begin position="1"/>
        <end position="24"/>
    </location>
</feature>
<dbReference type="PROSITE" id="PS51724">
    <property type="entry name" value="SPOR"/>
    <property type="match status" value="1"/>
</dbReference>
<dbReference type="GO" id="GO:0042834">
    <property type="term" value="F:peptidoglycan binding"/>
    <property type="evidence" value="ECO:0007669"/>
    <property type="project" value="InterPro"/>
</dbReference>
<feature type="region of interest" description="Disordered" evidence="1">
    <location>
        <begin position="609"/>
        <end position="673"/>
    </location>
</feature>
<dbReference type="InterPro" id="IPR007730">
    <property type="entry name" value="SPOR-like_dom"/>
</dbReference>
<protein>
    <submittedName>
        <fullName evidence="3">SPOR domain-containing protein</fullName>
    </submittedName>
</protein>
<feature type="region of interest" description="Disordered" evidence="1">
    <location>
        <begin position="731"/>
        <end position="753"/>
    </location>
</feature>
<dbReference type="Proteomes" id="UP000509367">
    <property type="component" value="Chromosome"/>
</dbReference>
<dbReference type="EMBL" id="CP054836">
    <property type="protein sequence ID" value="QKV17749.1"/>
    <property type="molecule type" value="Genomic_DNA"/>
</dbReference>
<reference evidence="3 4" key="1">
    <citation type="submission" date="2020-06" db="EMBL/GenBank/DDBJ databases">
        <title>Oricola thermophila sp. nov. isolated from a tidal sediments.</title>
        <authorList>
            <person name="Kwon K.K."/>
            <person name="Yang S.-H."/>
            <person name="Park M.-J."/>
        </authorList>
    </citation>
    <scope>NUCLEOTIDE SEQUENCE [LARGE SCALE GENOMIC DNA]</scope>
    <source>
        <strain evidence="3 4">MEBiC13590</strain>
    </source>
</reference>
<feature type="compositionally biased region" description="Low complexity" evidence="1">
    <location>
        <begin position="646"/>
        <end position="673"/>
    </location>
</feature>
<feature type="region of interest" description="Disordered" evidence="1">
    <location>
        <begin position="291"/>
        <end position="317"/>
    </location>
</feature>
<feature type="domain" description="SPOR" evidence="2">
    <location>
        <begin position="755"/>
        <end position="838"/>
    </location>
</feature>
<evidence type="ECO:0000256" key="1">
    <source>
        <dbReference type="SAM" id="MobiDB-lite"/>
    </source>
</evidence>